<comment type="caution">
    <text evidence="2">The sequence shown here is derived from an EMBL/GenBank/DDBJ whole genome shotgun (WGS) entry which is preliminary data.</text>
</comment>
<accession>A0A4R6VED0</accession>
<dbReference type="Pfam" id="PF01883">
    <property type="entry name" value="FeS_assembly_P"/>
    <property type="match status" value="1"/>
</dbReference>
<dbReference type="OrthoDB" id="153551at2"/>
<dbReference type="SUPFAM" id="SSF117916">
    <property type="entry name" value="Fe-S cluster assembly (FSCA) domain-like"/>
    <property type="match status" value="1"/>
</dbReference>
<dbReference type="Gene3D" id="3.30.300.130">
    <property type="entry name" value="Fe-S cluster assembly (FSCA)"/>
    <property type="match status" value="1"/>
</dbReference>
<reference evidence="2 3" key="1">
    <citation type="submission" date="2019-03" db="EMBL/GenBank/DDBJ databases">
        <title>Genomic Encyclopedia of Type Strains, Phase IV (KMG-IV): sequencing the most valuable type-strain genomes for metagenomic binning, comparative biology and taxonomic classification.</title>
        <authorList>
            <person name="Goeker M."/>
        </authorList>
    </citation>
    <scope>NUCLEOTIDE SEQUENCE [LARGE SCALE GENOMIC DNA]</scope>
    <source>
        <strain evidence="2 3">DSM 45775</strain>
    </source>
</reference>
<dbReference type="EMBL" id="SNYO01000003">
    <property type="protein sequence ID" value="TDQ60859.1"/>
    <property type="molecule type" value="Genomic_DNA"/>
</dbReference>
<evidence type="ECO:0000313" key="2">
    <source>
        <dbReference type="EMBL" id="TDQ60859.1"/>
    </source>
</evidence>
<gene>
    <name evidence="2" type="ORF">EV188_103362</name>
</gene>
<dbReference type="RefSeq" id="WP_133826683.1">
    <property type="nucleotide sequence ID" value="NZ_BAABHR010000024.1"/>
</dbReference>
<protein>
    <submittedName>
        <fullName evidence="2">Metal-sulfur cluster biosynthetic enzyme</fullName>
    </submittedName>
</protein>
<dbReference type="Proteomes" id="UP000295705">
    <property type="component" value="Unassembled WGS sequence"/>
</dbReference>
<dbReference type="AlphaFoldDB" id="A0A4R6VED0"/>
<keyword evidence="3" id="KW-1185">Reference proteome</keyword>
<organism evidence="2 3">
    <name type="scientific">Actinomycetospora succinea</name>
    <dbReference type="NCBI Taxonomy" id="663603"/>
    <lineage>
        <taxon>Bacteria</taxon>
        <taxon>Bacillati</taxon>
        <taxon>Actinomycetota</taxon>
        <taxon>Actinomycetes</taxon>
        <taxon>Pseudonocardiales</taxon>
        <taxon>Pseudonocardiaceae</taxon>
        <taxon>Actinomycetospora</taxon>
    </lineage>
</organism>
<feature type="domain" description="MIP18 family-like" evidence="1">
    <location>
        <begin position="28"/>
        <end position="101"/>
    </location>
</feature>
<evidence type="ECO:0000313" key="3">
    <source>
        <dbReference type="Proteomes" id="UP000295705"/>
    </source>
</evidence>
<name>A0A4R6VED0_9PSEU</name>
<sequence length="250" mass="25843">MTVLSDARVAGSGGVNAAEAAAATGTAARVWEALRTVRDPELDSDVVSLDFVGSCSVSDDGVATVSLRLPTYFCAPNFAFLMVADAHDAVSATPGVTRADVTLADHFASDAINAGVAARAGFVGSMAGTEVGEAVAELDDLRRTFTERALMAGTDLVVRPLMRGGATPEDVAAMTLADAPDSDDLRRLRARRRELGIPAGDDDPLVVDPSGATVGVDALPLHLRKARSYQVGVDANTSICRGQLAARYGV</sequence>
<dbReference type="InterPro" id="IPR002744">
    <property type="entry name" value="MIP18-like"/>
</dbReference>
<proteinExistence type="predicted"/>
<evidence type="ECO:0000259" key="1">
    <source>
        <dbReference type="Pfam" id="PF01883"/>
    </source>
</evidence>
<dbReference type="InterPro" id="IPR034904">
    <property type="entry name" value="FSCA_dom_sf"/>
</dbReference>